<gene>
    <name evidence="1" type="ORF">SADUNF_Sadunf03G0099200</name>
</gene>
<name>A0A835N4A4_9ROSI</name>
<protein>
    <submittedName>
        <fullName evidence="1">Uncharacterized protein</fullName>
    </submittedName>
</protein>
<evidence type="ECO:0000313" key="1">
    <source>
        <dbReference type="EMBL" id="KAF9685868.1"/>
    </source>
</evidence>
<sequence length="116" mass="13018">MIKFVSCSSDGEQNPCISTNLKWKINTSEEIPRQVFVIQLFPPQKPVYTKVMEHTGVVWGLVLASQNVLNMENEEECFEATNCGDSLSRSILFLKGNVLGNCLPTREYNGGKLYSL</sequence>
<organism evidence="1 2">
    <name type="scientific">Salix dunnii</name>
    <dbReference type="NCBI Taxonomy" id="1413687"/>
    <lineage>
        <taxon>Eukaryota</taxon>
        <taxon>Viridiplantae</taxon>
        <taxon>Streptophyta</taxon>
        <taxon>Embryophyta</taxon>
        <taxon>Tracheophyta</taxon>
        <taxon>Spermatophyta</taxon>
        <taxon>Magnoliopsida</taxon>
        <taxon>eudicotyledons</taxon>
        <taxon>Gunneridae</taxon>
        <taxon>Pentapetalae</taxon>
        <taxon>rosids</taxon>
        <taxon>fabids</taxon>
        <taxon>Malpighiales</taxon>
        <taxon>Salicaceae</taxon>
        <taxon>Saliceae</taxon>
        <taxon>Salix</taxon>
    </lineage>
</organism>
<dbReference type="AlphaFoldDB" id="A0A835N4A4"/>
<dbReference type="Proteomes" id="UP000657918">
    <property type="component" value="Unassembled WGS sequence"/>
</dbReference>
<keyword evidence="2" id="KW-1185">Reference proteome</keyword>
<proteinExistence type="predicted"/>
<dbReference type="EMBL" id="JADGMS010000003">
    <property type="protein sequence ID" value="KAF9685868.1"/>
    <property type="molecule type" value="Genomic_DNA"/>
</dbReference>
<dbReference type="OrthoDB" id="10426522at2759"/>
<reference evidence="1 2" key="1">
    <citation type="submission" date="2020-10" db="EMBL/GenBank/DDBJ databases">
        <title>Plant Genome Project.</title>
        <authorList>
            <person name="Zhang R.-G."/>
        </authorList>
    </citation>
    <scope>NUCLEOTIDE SEQUENCE [LARGE SCALE GENOMIC DNA]</scope>
    <source>
        <strain evidence="1">FAFU-HL-1</strain>
        <tissue evidence="1">Leaf</tissue>
    </source>
</reference>
<accession>A0A835N4A4</accession>
<evidence type="ECO:0000313" key="2">
    <source>
        <dbReference type="Proteomes" id="UP000657918"/>
    </source>
</evidence>
<comment type="caution">
    <text evidence="1">The sequence shown here is derived from an EMBL/GenBank/DDBJ whole genome shotgun (WGS) entry which is preliminary data.</text>
</comment>